<evidence type="ECO:0000313" key="7">
    <source>
        <dbReference type="EMBL" id="SDQ18520.1"/>
    </source>
</evidence>
<dbReference type="SUPFAM" id="SSF51735">
    <property type="entry name" value="NAD(P)-binding Rossmann-fold domains"/>
    <property type="match status" value="1"/>
</dbReference>
<dbReference type="PANTHER" id="PTHR43761">
    <property type="entry name" value="D-ISOMER SPECIFIC 2-HYDROXYACID DEHYDROGENASE FAMILY PROTEIN (AFU_ORTHOLOGUE AFUA_1G13630)"/>
    <property type="match status" value="1"/>
</dbReference>
<dbReference type="PANTHER" id="PTHR43761:SF1">
    <property type="entry name" value="D-ISOMER SPECIFIC 2-HYDROXYACID DEHYDROGENASE CATALYTIC DOMAIN-CONTAINING PROTEIN-RELATED"/>
    <property type="match status" value="1"/>
</dbReference>
<dbReference type="PROSITE" id="PS00670">
    <property type="entry name" value="D_2_HYDROXYACID_DH_2"/>
    <property type="match status" value="1"/>
</dbReference>
<dbReference type="Pfam" id="PF02826">
    <property type="entry name" value="2-Hacid_dh_C"/>
    <property type="match status" value="1"/>
</dbReference>
<organism evidence="7 8">
    <name type="scientific">Virgibacillus salinus</name>
    <dbReference type="NCBI Taxonomy" id="553311"/>
    <lineage>
        <taxon>Bacteria</taxon>
        <taxon>Bacillati</taxon>
        <taxon>Bacillota</taxon>
        <taxon>Bacilli</taxon>
        <taxon>Bacillales</taxon>
        <taxon>Bacillaceae</taxon>
        <taxon>Virgibacillus</taxon>
    </lineage>
</organism>
<keyword evidence="8" id="KW-1185">Reference proteome</keyword>
<dbReference type="Gene3D" id="3.40.50.720">
    <property type="entry name" value="NAD(P)-binding Rossmann-like Domain"/>
    <property type="match status" value="2"/>
</dbReference>
<keyword evidence="3" id="KW-0520">NAD</keyword>
<evidence type="ECO:0000256" key="2">
    <source>
        <dbReference type="ARBA" id="ARBA00023002"/>
    </source>
</evidence>
<feature type="domain" description="D-isomer specific 2-hydroxyacid dehydrogenase NAD-binding" evidence="6">
    <location>
        <begin position="110"/>
        <end position="286"/>
    </location>
</feature>
<dbReference type="InterPro" id="IPR043322">
    <property type="entry name" value="CtBP"/>
</dbReference>
<gene>
    <name evidence="7" type="ORF">SAMN05216231_0848</name>
</gene>
<dbReference type="CDD" id="cd05299">
    <property type="entry name" value="CtBP_dh"/>
    <property type="match status" value="1"/>
</dbReference>
<dbReference type="AlphaFoldDB" id="A0A1H0YTR3"/>
<name>A0A1H0YTR3_9BACI</name>
<reference evidence="7 8" key="1">
    <citation type="submission" date="2016-10" db="EMBL/GenBank/DDBJ databases">
        <authorList>
            <person name="de Groot N.N."/>
        </authorList>
    </citation>
    <scope>NUCLEOTIDE SEQUENCE [LARGE SCALE GENOMIC DNA]</scope>
    <source>
        <strain evidence="7 8">CGMCC 1.10449</strain>
    </source>
</reference>
<evidence type="ECO:0000313" key="8">
    <source>
        <dbReference type="Proteomes" id="UP000199444"/>
    </source>
</evidence>
<dbReference type="InterPro" id="IPR006140">
    <property type="entry name" value="D-isomer_DH_NAD-bd"/>
</dbReference>
<dbReference type="GO" id="GO:0016616">
    <property type="term" value="F:oxidoreductase activity, acting on the CH-OH group of donors, NAD or NADP as acceptor"/>
    <property type="evidence" value="ECO:0007669"/>
    <property type="project" value="InterPro"/>
</dbReference>
<dbReference type="InterPro" id="IPR036291">
    <property type="entry name" value="NAD(P)-bd_dom_sf"/>
</dbReference>
<dbReference type="GO" id="GO:0051287">
    <property type="term" value="F:NAD binding"/>
    <property type="evidence" value="ECO:0007669"/>
    <property type="project" value="InterPro"/>
</dbReference>
<evidence type="ECO:0000259" key="6">
    <source>
        <dbReference type="Pfam" id="PF02826"/>
    </source>
</evidence>
<dbReference type="STRING" id="553311.SAMN05216231_0848"/>
<dbReference type="Pfam" id="PF00389">
    <property type="entry name" value="2-Hacid_dh"/>
    <property type="match status" value="1"/>
</dbReference>
<dbReference type="InterPro" id="IPR006139">
    <property type="entry name" value="D-isomer_2_OHA_DH_cat_dom"/>
</dbReference>
<feature type="domain" description="D-isomer specific 2-hydroxyacid dehydrogenase catalytic" evidence="5">
    <location>
        <begin position="17"/>
        <end position="318"/>
    </location>
</feature>
<evidence type="ECO:0000256" key="3">
    <source>
        <dbReference type="ARBA" id="ARBA00023027"/>
    </source>
</evidence>
<dbReference type="Proteomes" id="UP000199444">
    <property type="component" value="Unassembled WGS sequence"/>
</dbReference>
<evidence type="ECO:0000256" key="1">
    <source>
        <dbReference type="ARBA" id="ARBA00005854"/>
    </source>
</evidence>
<dbReference type="SUPFAM" id="SSF52283">
    <property type="entry name" value="Formate/glycerate dehydrogenase catalytic domain-like"/>
    <property type="match status" value="1"/>
</dbReference>
<protein>
    <submittedName>
        <fullName evidence="7">D-3-phosphoglycerate dehydrogenase</fullName>
    </submittedName>
</protein>
<keyword evidence="2 4" id="KW-0560">Oxidoreductase</keyword>
<evidence type="ECO:0000256" key="4">
    <source>
        <dbReference type="RuleBase" id="RU003719"/>
    </source>
</evidence>
<dbReference type="EMBL" id="FNKD01000001">
    <property type="protein sequence ID" value="SDQ18520.1"/>
    <property type="molecule type" value="Genomic_DNA"/>
</dbReference>
<dbReference type="InterPro" id="IPR050418">
    <property type="entry name" value="D-iso_2-hydroxyacid_DH_PdxB"/>
</dbReference>
<accession>A0A1H0YTR3</accession>
<dbReference type="FunFam" id="3.40.50.720:FF:000203">
    <property type="entry name" value="D-3-phosphoglycerate dehydrogenase (SerA)"/>
    <property type="match status" value="1"/>
</dbReference>
<dbReference type="GO" id="GO:0003714">
    <property type="term" value="F:transcription corepressor activity"/>
    <property type="evidence" value="ECO:0007669"/>
    <property type="project" value="InterPro"/>
</dbReference>
<dbReference type="RefSeq" id="WP_092491694.1">
    <property type="nucleotide sequence ID" value="NZ_FNKD01000001.1"/>
</dbReference>
<sequence>MSEFKVVVTDFNYDTIAPEIEILERIGAEVVSAQCTTEEEVIHAAKDADGIICQYAPISRKVIDQLTNCKVVSRYGIGYDVIDVNAATEKGIMVCNVTDYCIEEVSDHAFALLMASVRKIVEQDKAVRRGVWDYKVTAPIYRLSNQVLGLVGFGNIPQLLAKKAQAFGLKVVAHDPFIPVHAAEQLDVELVDLSTLCELSDFVSVHAPLNKQTKGMVGKEQFKQMKEQAFLINTSRGPVVDEQALVDALRENVISGASLDVLETEPIDLNNPLLEMKNVTLTAHIAWNSKEAELELKSKVAQNVADVLTGYYPTYLVNKKIKGKVLLRDK</sequence>
<evidence type="ECO:0000259" key="5">
    <source>
        <dbReference type="Pfam" id="PF00389"/>
    </source>
</evidence>
<dbReference type="InterPro" id="IPR029753">
    <property type="entry name" value="D-isomer_DH_CS"/>
</dbReference>
<proteinExistence type="inferred from homology"/>
<comment type="similarity">
    <text evidence="1 4">Belongs to the D-isomer specific 2-hydroxyacid dehydrogenase family.</text>
</comment>